<feature type="site" description="Contributes to redox potential value" evidence="7">
    <location>
        <position position="30"/>
    </location>
</feature>
<dbReference type="CDD" id="cd02947">
    <property type="entry name" value="TRX_family"/>
    <property type="match status" value="1"/>
</dbReference>
<dbReference type="InterPro" id="IPR017937">
    <property type="entry name" value="Thioredoxin_CS"/>
</dbReference>
<dbReference type="InterPro" id="IPR005746">
    <property type="entry name" value="Thioredoxin"/>
</dbReference>
<dbReference type="Pfam" id="PF00085">
    <property type="entry name" value="Thioredoxin"/>
    <property type="match status" value="1"/>
</dbReference>
<feature type="site" description="Contributes to redox potential value" evidence="7">
    <location>
        <position position="31"/>
    </location>
</feature>
<proteinExistence type="inferred from homology"/>
<keyword evidence="2" id="KW-0813">Transport</keyword>
<dbReference type="PROSITE" id="PS00194">
    <property type="entry name" value="THIOREDOXIN_1"/>
    <property type="match status" value="1"/>
</dbReference>
<evidence type="ECO:0000256" key="8">
    <source>
        <dbReference type="PIRSR" id="PIRSR000077-4"/>
    </source>
</evidence>
<dbReference type="GO" id="GO:0015035">
    <property type="term" value="F:protein-disulfide reductase activity"/>
    <property type="evidence" value="ECO:0007669"/>
    <property type="project" value="InterPro"/>
</dbReference>
<evidence type="ECO:0000313" key="10">
    <source>
        <dbReference type="EMBL" id="CCE67005.1"/>
    </source>
</evidence>
<dbReference type="HOGENOM" id="CLU_090389_10_4_14"/>
<dbReference type="InterPro" id="IPR013766">
    <property type="entry name" value="Thioredoxin_domain"/>
</dbReference>
<dbReference type="AlphaFoldDB" id="G8C3V7"/>
<feature type="site" description="Deprotonates C-terminal active site Cys" evidence="7">
    <location>
        <position position="23"/>
    </location>
</feature>
<evidence type="ECO:0000259" key="9">
    <source>
        <dbReference type="PROSITE" id="PS51352"/>
    </source>
</evidence>
<dbReference type="PROSITE" id="PS51352">
    <property type="entry name" value="THIOREDOXIN_2"/>
    <property type="match status" value="1"/>
</dbReference>
<evidence type="ECO:0000256" key="5">
    <source>
        <dbReference type="ARBA" id="ARBA00023284"/>
    </source>
</evidence>
<dbReference type="PANTHER" id="PTHR45663">
    <property type="entry name" value="GEO12009P1"/>
    <property type="match status" value="1"/>
</dbReference>
<feature type="domain" description="Thioredoxin" evidence="9">
    <location>
        <begin position="1"/>
        <end position="108"/>
    </location>
</feature>
<feature type="active site" description="Nucleophile" evidence="7">
    <location>
        <position position="32"/>
    </location>
</feature>
<dbReference type="EMBL" id="HE613254">
    <property type="protein sequence ID" value="CCE67005.1"/>
    <property type="molecule type" value="Genomic_DNA"/>
</dbReference>
<feature type="active site" description="Nucleophile" evidence="7">
    <location>
        <position position="29"/>
    </location>
</feature>
<comment type="similarity">
    <text evidence="1 6">Belongs to the thioredoxin family.</text>
</comment>
<dbReference type="SUPFAM" id="SSF52833">
    <property type="entry name" value="Thioredoxin-like"/>
    <property type="match status" value="1"/>
</dbReference>
<keyword evidence="5 8" id="KW-0676">Redox-active center</keyword>
<reference evidence="10" key="1">
    <citation type="submission" date="2011-11" db="EMBL/GenBank/DDBJ databases">
        <title>Complete genome sequence of Candidatus Mycoplasma haemominutum.</title>
        <authorList>
            <person name="Barker E.N."/>
            <person name="Darby A.C."/>
            <person name="Helps C.R."/>
            <person name="Peters I.R."/>
            <person name="Hughes M.A."/>
            <person name="Radford A.D."/>
            <person name="Novacco M."/>
            <person name="Boretti F."/>
            <person name="Hofmann-Lehmann R."/>
            <person name="Tasker S."/>
        </authorList>
    </citation>
    <scope>NUCLEOTIDE SEQUENCE</scope>
    <source>
        <strain evidence="10">Birmingham 1</strain>
    </source>
</reference>
<feature type="disulfide bond" description="Redox-active" evidence="8">
    <location>
        <begin position="29"/>
        <end position="32"/>
    </location>
</feature>
<evidence type="ECO:0000256" key="6">
    <source>
        <dbReference type="PIRNR" id="PIRNR000077"/>
    </source>
</evidence>
<name>G8C3V7_9MOLU</name>
<evidence type="ECO:0000256" key="1">
    <source>
        <dbReference type="ARBA" id="ARBA00008987"/>
    </source>
</evidence>
<reference evidence="10" key="2">
    <citation type="submission" date="2011-11" db="EMBL/GenBank/DDBJ databases">
        <authorList>
            <person name="Barker E."/>
        </authorList>
    </citation>
    <scope>NUCLEOTIDE SEQUENCE</scope>
    <source>
        <strain evidence="10">Birmingham 1</strain>
    </source>
</reference>
<sequence>MIPLKDEKELQELIQQGKSVLIDFYADWCPPCRQLMPILEKISLAEKYSREIRFYKVNINEFPELAREYEITSIPTLIFLSGSEKPMEKHVGLFEHDNLVLLIEKYFF</sequence>
<dbReference type="OrthoDB" id="9790390at2"/>
<dbReference type="RefSeq" id="WP_015511870.1">
    <property type="nucleotide sequence ID" value="NC_021007.1"/>
</dbReference>
<evidence type="ECO:0000256" key="7">
    <source>
        <dbReference type="PIRSR" id="PIRSR000077-1"/>
    </source>
</evidence>
<dbReference type="PRINTS" id="PR00421">
    <property type="entry name" value="THIOREDOXIN"/>
</dbReference>
<protein>
    <recommendedName>
        <fullName evidence="6">Thioredoxin</fullName>
    </recommendedName>
</protein>
<dbReference type="Gene3D" id="3.40.30.10">
    <property type="entry name" value="Glutaredoxin"/>
    <property type="match status" value="1"/>
</dbReference>
<evidence type="ECO:0000256" key="4">
    <source>
        <dbReference type="ARBA" id="ARBA00023157"/>
    </source>
</evidence>
<dbReference type="PIRSF" id="PIRSF000077">
    <property type="entry name" value="Thioredoxin"/>
    <property type="match status" value="1"/>
</dbReference>
<organism evidence="10">
    <name type="scientific">Candidatus Mycoplasma haematominutum 'Birmingham 1'</name>
    <dbReference type="NCBI Taxonomy" id="1116213"/>
    <lineage>
        <taxon>Bacteria</taxon>
        <taxon>Bacillati</taxon>
        <taxon>Mycoplasmatota</taxon>
        <taxon>Mollicutes</taxon>
        <taxon>Mycoplasmataceae</taxon>
        <taxon>Mycoplasma</taxon>
    </lineage>
</organism>
<dbReference type="GO" id="GO:0005737">
    <property type="term" value="C:cytoplasm"/>
    <property type="evidence" value="ECO:0007669"/>
    <property type="project" value="TreeGrafter"/>
</dbReference>
<keyword evidence="3" id="KW-0249">Electron transport</keyword>
<dbReference type="KEGG" id="mhb:MHM_04870"/>
<keyword evidence="4 8" id="KW-1015">Disulfide bond</keyword>
<accession>G8C3V7</accession>
<dbReference type="InterPro" id="IPR036249">
    <property type="entry name" value="Thioredoxin-like_sf"/>
</dbReference>
<dbReference type="PANTHER" id="PTHR45663:SF11">
    <property type="entry name" value="GEO12009P1"/>
    <property type="match status" value="1"/>
</dbReference>
<dbReference type="PATRIC" id="fig|1116213.3.peg.528"/>
<evidence type="ECO:0000256" key="3">
    <source>
        <dbReference type="ARBA" id="ARBA00022982"/>
    </source>
</evidence>
<evidence type="ECO:0000256" key="2">
    <source>
        <dbReference type="ARBA" id="ARBA00022448"/>
    </source>
</evidence>
<gene>
    <name evidence="10" type="primary">trxA</name>
    <name evidence="10" type="ORF">MHM_04870</name>
</gene>